<dbReference type="RefSeq" id="WP_136970521.1">
    <property type="nucleotide sequence ID" value="NZ_JARZHI010000042.1"/>
</dbReference>
<comment type="caution">
    <text evidence="3">The sequence shown here is derived from an EMBL/GenBank/DDBJ whole genome shotgun (WGS) entry which is preliminary data.</text>
</comment>
<keyword evidence="4" id="KW-1185">Reference proteome</keyword>
<evidence type="ECO:0000256" key="2">
    <source>
        <dbReference type="SAM" id="SignalP"/>
    </source>
</evidence>
<proteinExistence type="predicted"/>
<dbReference type="EMBL" id="JARZHI010000042">
    <property type="protein sequence ID" value="MDI1434434.1"/>
    <property type="molecule type" value="Genomic_DNA"/>
</dbReference>
<accession>A0ABT6P1G4</accession>
<dbReference type="Proteomes" id="UP001160301">
    <property type="component" value="Unassembled WGS sequence"/>
</dbReference>
<protein>
    <recommendedName>
        <fullName evidence="5">Transporter</fullName>
    </recommendedName>
</protein>
<evidence type="ECO:0000256" key="1">
    <source>
        <dbReference type="SAM" id="MobiDB-lite"/>
    </source>
</evidence>
<feature type="compositionally biased region" description="Low complexity" evidence="1">
    <location>
        <begin position="44"/>
        <end position="55"/>
    </location>
</feature>
<organism evidence="3 4">
    <name type="scientific">Polyangium sorediatum</name>
    <dbReference type="NCBI Taxonomy" id="889274"/>
    <lineage>
        <taxon>Bacteria</taxon>
        <taxon>Pseudomonadati</taxon>
        <taxon>Myxococcota</taxon>
        <taxon>Polyangia</taxon>
        <taxon>Polyangiales</taxon>
        <taxon>Polyangiaceae</taxon>
        <taxon>Polyangium</taxon>
    </lineage>
</organism>
<sequence length="331" mass="35101">MKNAIGVRRKASRFVALGLAFGGLSAALPARAENAPAEAPPAAPEATPEAAPAKKTPAPYSLPFMLRPLTAGNVVRLDTTLAFSTTKTTVPVLLLGSYKILPNLAAIVRLGMIHSETKGPEGMKATSFINPAIGALYSIPLGESWKVGLFAATTIPVGTGGGDKPDAATRTANLDGIYARASMDNALFQINYMTPIVGAGIGYIANGITLQAEVTLLQLLRVRGATLDKDAARTNLTAGLHFGWFVLPQLSIGTELRYQLWVSNGTIEKGPDPTRIDNWTLGFGPRGHFKLNDKMWLRPGVSLTMGLDLPTGFSSGGLEYKIVQIDVPFVF</sequence>
<feature type="signal peptide" evidence="2">
    <location>
        <begin position="1"/>
        <end position="32"/>
    </location>
</feature>
<evidence type="ECO:0000313" key="4">
    <source>
        <dbReference type="Proteomes" id="UP001160301"/>
    </source>
</evidence>
<reference evidence="3 4" key="1">
    <citation type="submission" date="2023-04" db="EMBL/GenBank/DDBJ databases">
        <title>The genome sequence of Polyangium sorediatum DSM14670.</title>
        <authorList>
            <person name="Zhang X."/>
        </authorList>
    </citation>
    <scope>NUCLEOTIDE SEQUENCE [LARGE SCALE GENOMIC DNA]</scope>
    <source>
        <strain evidence="3 4">DSM 14670</strain>
    </source>
</reference>
<evidence type="ECO:0000313" key="3">
    <source>
        <dbReference type="EMBL" id="MDI1434434.1"/>
    </source>
</evidence>
<keyword evidence="2" id="KW-0732">Signal</keyword>
<evidence type="ECO:0008006" key="5">
    <source>
        <dbReference type="Google" id="ProtNLM"/>
    </source>
</evidence>
<gene>
    <name evidence="3" type="ORF">QHF89_33355</name>
</gene>
<feature type="chain" id="PRO_5046587257" description="Transporter" evidence="2">
    <location>
        <begin position="33"/>
        <end position="331"/>
    </location>
</feature>
<name>A0ABT6P1G4_9BACT</name>
<feature type="region of interest" description="Disordered" evidence="1">
    <location>
        <begin position="35"/>
        <end position="55"/>
    </location>
</feature>